<dbReference type="CDD" id="cd01949">
    <property type="entry name" value="GGDEF"/>
    <property type="match status" value="1"/>
</dbReference>
<dbReference type="PANTHER" id="PTHR44757">
    <property type="entry name" value="DIGUANYLATE CYCLASE DGCP"/>
    <property type="match status" value="1"/>
</dbReference>
<dbReference type="AlphaFoldDB" id="A0A0K6IV67"/>
<dbReference type="InterPro" id="IPR000014">
    <property type="entry name" value="PAS"/>
</dbReference>
<dbReference type="InterPro" id="IPR025991">
    <property type="entry name" value="Chemoreceptor_zinc-bind_dom"/>
</dbReference>
<dbReference type="Pfam" id="PF01590">
    <property type="entry name" value="GAF"/>
    <property type="match status" value="1"/>
</dbReference>
<dbReference type="NCBIfam" id="TIGR02481">
    <property type="entry name" value="hemeryth_dom"/>
    <property type="match status" value="1"/>
</dbReference>
<dbReference type="Proteomes" id="UP000182769">
    <property type="component" value="Unassembled WGS sequence"/>
</dbReference>
<organism evidence="7 8">
    <name type="scientific">Marinomonas fungiae</name>
    <dbReference type="NCBI Taxonomy" id="1137284"/>
    <lineage>
        <taxon>Bacteria</taxon>
        <taxon>Pseudomonadati</taxon>
        <taxon>Pseudomonadota</taxon>
        <taxon>Gammaproteobacteria</taxon>
        <taxon>Oceanospirillales</taxon>
        <taxon>Oceanospirillaceae</taxon>
        <taxon>Marinomonas</taxon>
    </lineage>
</organism>
<feature type="domain" description="GGDEF" evidence="6">
    <location>
        <begin position="658"/>
        <end position="792"/>
    </location>
</feature>
<dbReference type="SUPFAM" id="SSF55073">
    <property type="entry name" value="Nucleotide cyclase"/>
    <property type="match status" value="1"/>
</dbReference>
<dbReference type="InterPro" id="IPR003018">
    <property type="entry name" value="GAF"/>
</dbReference>
<dbReference type="Pfam" id="PF13682">
    <property type="entry name" value="CZB"/>
    <property type="match status" value="1"/>
</dbReference>
<dbReference type="InterPro" id="IPR035919">
    <property type="entry name" value="EAL_sf"/>
</dbReference>
<comment type="similarity">
    <text evidence="1">Belongs to the hemerythrin family.</text>
</comment>
<dbReference type="PROSITE" id="PS50883">
    <property type="entry name" value="EAL"/>
    <property type="match status" value="1"/>
</dbReference>
<dbReference type="Gene3D" id="1.20.120.50">
    <property type="entry name" value="Hemerythrin-like"/>
    <property type="match status" value="1"/>
</dbReference>
<protein>
    <submittedName>
        <fullName evidence="7">PAS domain S-box/diguanylate cyclase (GGDEF) domain/hemerythrin-like metal-binding domain</fullName>
    </submittedName>
</protein>
<dbReference type="InterPro" id="IPR052155">
    <property type="entry name" value="Biofilm_reg_signaling"/>
</dbReference>
<evidence type="ECO:0000256" key="2">
    <source>
        <dbReference type="ARBA" id="ARBA00022723"/>
    </source>
</evidence>
<dbReference type="Gene3D" id="2.10.70.100">
    <property type="match status" value="1"/>
</dbReference>
<dbReference type="InterPro" id="IPR043128">
    <property type="entry name" value="Rev_trsase/Diguanyl_cyclase"/>
</dbReference>
<name>A0A0K6IV67_9GAMM</name>
<dbReference type="OrthoDB" id="9176779at2"/>
<dbReference type="CDD" id="cd01948">
    <property type="entry name" value="EAL"/>
    <property type="match status" value="1"/>
</dbReference>
<evidence type="ECO:0000259" key="6">
    <source>
        <dbReference type="PROSITE" id="PS50887"/>
    </source>
</evidence>
<evidence type="ECO:0000259" key="4">
    <source>
        <dbReference type="PROSITE" id="PS50113"/>
    </source>
</evidence>
<keyword evidence="2" id="KW-0479">Metal-binding</keyword>
<gene>
    <name evidence="7" type="ORF">Ga0061065_1293</name>
</gene>
<evidence type="ECO:0000313" key="8">
    <source>
        <dbReference type="Proteomes" id="UP000182769"/>
    </source>
</evidence>
<dbReference type="NCBIfam" id="TIGR00254">
    <property type="entry name" value="GGDEF"/>
    <property type="match status" value="1"/>
</dbReference>
<dbReference type="InterPro" id="IPR000160">
    <property type="entry name" value="GGDEF_dom"/>
</dbReference>
<feature type="domain" description="PAC" evidence="4">
    <location>
        <begin position="268"/>
        <end position="321"/>
    </location>
</feature>
<sequence>MSSHESPFGFDIVPWNPSFETGIQTIDQQHLQLVKLLNSLANQYVFGLEPNQLKSIVDGLVDYAAYHFDSEEILWIEVFEDDEWFARHHRSHDGFVDKVRAMQAQVENTASLAGVDDLLSFLVSWLAHHILHDDKSMAVALLEVHKGRPLSEAKKASREAMSGEASGLIQSVLSMYKQLSGRTLALQREAYAREVAEKKLIEQEDHWKSVLGGTNDSFWDMDLDALDSICPDEALDLLTQPGQAIHPDDWPVLKNKFLEHLLGKTDVFSHQHRVINSDGNERWVQCRSKVIARDFGGRPLRVVGTQMDITERKTQELILQRERDTRLIISDFASDFMASSPQDFDTAIERALQRAGVYLGADRTYVFLVSGDGRYMSNTHEWCADGINAEINNLQNLPSNLTPWWWHQLRTTGYVLIPRVSDMPLQDHAEQTILEAQSIKSVCVYPLRICGDIVGFLGNDSVKEERQWGPDVLQFLELMSDLLGIALEHRQVHRQKMLETERLERAEQQAHLGHWSYQLGDGETFWSKEVFRIFEQDPTSSTPTYDSYFEMVHPEDRQKAHQAFQKAKSIAGNLYTEHRICLTSGRTKYLEVRGQFETGPDGQPVAVEGTIQDVTDKTMYLEQLRQLAYEDDLTGLPNNRALKERLKLAINHCEQNGCHLVLAILDLDNFREVNERQGTAFGDDVLLALSQRTRAVCGEEAFIARNGGDEFIILLPKMRLDDDHFLLFRRLLVRVGEPLVVSGVQIQVTASIGVTQYPQPNKVSEDQLLRQANQALFEAKMQGKNRLQQYDVQWEQKTLALTGRLKAIKKALLNEEFVLFYQPKVNMAKGTVLGVEALIRWQPPSGELMPPNMFLPAIQDHPLEVELGDWVIHTAVAQAEAWHEQGLSLEVSVNVTSLQILQHDFVSKLKSELEAHPGISPRFLQIEILESSALHDLNKVSRVMRQCRELGVRFALDDFGTGFSSLSYLKHLPASVLKIDQSFVRNMLDDSDDLSIISGVVGMSQAFGLQVLAEGIETEEHGELLLRLGCECGQGYGIARPMKAGDLHSWVSHWQAPNTWKVQKPVEFHNLPLLHAEVEHRHWVNQLESWLQGETDSLPALHTSECNVGRWIENNGQVRFQNKPEFTQLLTAHEHLHSAGEQLVDAHARGDMEIAYEKLFAIYDYRNAVLSALRLLERS</sequence>
<evidence type="ECO:0000259" key="5">
    <source>
        <dbReference type="PROSITE" id="PS50883"/>
    </source>
</evidence>
<dbReference type="Gene3D" id="3.30.450.40">
    <property type="match status" value="1"/>
</dbReference>
<dbReference type="Pfam" id="PF01814">
    <property type="entry name" value="Hemerythrin"/>
    <property type="match status" value="1"/>
</dbReference>
<dbReference type="SUPFAM" id="SSF47188">
    <property type="entry name" value="Hemerythrin-like"/>
    <property type="match status" value="1"/>
</dbReference>
<dbReference type="SMART" id="SM00086">
    <property type="entry name" value="PAC"/>
    <property type="match status" value="2"/>
</dbReference>
<dbReference type="Gene3D" id="3.30.70.270">
    <property type="match status" value="1"/>
</dbReference>
<dbReference type="PANTHER" id="PTHR44757:SF2">
    <property type="entry name" value="BIOFILM ARCHITECTURE MAINTENANCE PROTEIN MBAA"/>
    <property type="match status" value="1"/>
</dbReference>
<dbReference type="InterPro" id="IPR012312">
    <property type="entry name" value="Hemerythrin-like"/>
</dbReference>
<dbReference type="InterPro" id="IPR012827">
    <property type="entry name" value="Hemerythrin_metal-bd"/>
</dbReference>
<dbReference type="CDD" id="cd12107">
    <property type="entry name" value="Hemerythrin"/>
    <property type="match status" value="1"/>
</dbReference>
<evidence type="ECO:0000313" key="7">
    <source>
        <dbReference type="EMBL" id="CUB07000.1"/>
    </source>
</evidence>
<accession>A0A0K6IV67</accession>
<dbReference type="InterPro" id="IPR035938">
    <property type="entry name" value="Hemerythrin-like_sf"/>
</dbReference>
<dbReference type="SUPFAM" id="SSF55785">
    <property type="entry name" value="PYP-like sensor domain (PAS domain)"/>
    <property type="match status" value="2"/>
</dbReference>
<dbReference type="NCBIfam" id="TIGR00229">
    <property type="entry name" value="sensory_box"/>
    <property type="match status" value="1"/>
</dbReference>
<evidence type="ECO:0000256" key="3">
    <source>
        <dbReference type="ARBA" id="ARBA00023004"/>
    </source>
</evidence>
<dbReference type="STRING" id="1137284.GCA_001418205_03894"/>
<dbReference type="SMART" id="SM00065">
    <property type="entry name" value="GAF"/>
    <property type="match status" value="1"/>
</dbReference>
<dbReference type="PROSITE" id="PS50887">
    <property type="entry name" value="GGDEF"/>
    <property type="match status" value="1"/>
</dbReference>
<dbReference type="Gene3D" id="1.20.120.30">
    <property type="entry name" value="Aspartate receptor, ligand-binding domain"/>
    <property type="match status" value="1"/>
</dbReference>
<feature type="domain" description="PAC" evidence="4">
    <location>
        <begin position="574"/>
        <end position="626"/>
    </location>
</feature>
<reference evidence="8" key="1">
    <citation type="submission" date="2015-08" db="EMBL/GenBank/DDBJ databases">
        <authorList>
            <person name="Varghese N."/>
        </authorList>
    </citation>
    <scope>NUCLEOTIDE SEQUENCE [LARGE SCALE GENOMIC DNA]</scope>
    <source>
        <strain evidence="8">JCM 18476</strain>
    </source>
</reference>
<keyword evidence="3" id="KW-0408">Iron</keyword>
<dbReference type="InterPro" id="IPR013655">
    <property type="entry name" value="PAS_fold_3"/>
</dbReference>
<feature type="domain" description="EAL" evidence="5">
    <location>
        <begin position="801"/>
        <end position="1055"/>
    </location>
</feature>
<dbReference type="InterPro" id="IPR029016">
    <property type="entry name" value="GAF-like_dom_sf"/>
</dbReference>
<dbReference type="NCBIfam" id="NF033749">
    <property type="entry name" value="bact_hemeryth"/>
    <property type="match status" value="1"/>
</dbReference>
<dbReference type="Gene3D" id="3.20.20.450">
    <property type="entry name" value="EAL domain"/>
    <property type="match status" value="1"/>
</dbReference>
<dbReference type="InterPro" id="IPR035965">
    <property type="entry name" value="PAS-like_dom_sf"/>
</dbReference>
<dbReference type="EMBL" id="CYHG01000029">
    <property type="protein sequence ID" value="CUB07000.1"/>
    <property type="molecule type" value="Genomic_DNA"/>
</dbReference>
<dbReference type="InterPro" id="IPR000700">
    <property type="entry name" value="PAS-assoc_C"/>
</dbReference>
<dbReference type="SUPFAM" id="SSF55781">
    <property type="entry name" value="GAF domain-like"/>
    <property type="match status" value="1"/>
</dbReference>
<keyword evidence="8" id="KW-1185">Reference proteome</keyword>
<dbReference type="SUPFAM" id="SSF141868">
    <property type="entry name" value="EAL domain-like"/>
    <property type="match status" value="1"/>
</dbReference>
<dbReference type="InterPro" id="IPR001610">
    <property type="entry name" value="PAC"/>
</dbReference>
<dbReference type="Pfam" id="PF08447">
    <property type="entry name" value="PAS_3"/>
    <property type="match status" value="2"/>
</dbReference>
<dbReference type="InterPro" id="IPR001633">
    <property type="entry name" value="EAL_dom"/>
</dbReference>
<dbReference type="RefSeq" id="WP_055464855.1">
    <property type="nucleotide sequence ID" value="NZ_CYHG01000029.1"/>
</dbReference>
<proteinExistence type="inferred from homology"/>
<dbReference type="PROSITE" id="PS50113">
    <property type="entry name" value="PAC"/>
    <property type="match status" value="2"/>
</dbReference>
<evidence type="ECO:0000256" key="1">
    <source>
        <dbReference type="ARBA" id="ARBA00010587"/>
    </source>
</evidence>
<dbReference type="SMART" id="SM00267">
    <property type="entry name" value="GGDEF"/>
    <property type="match status" value="1"/>
</dbReference>
<dbReference type="SMART" id="SM00052">
    <property type="entry name" value="EAL"/>
    <property type="match status" value="1"/>
</dbReference>
<dbReference type="GO" id="GO:0046872">
    <property type="term" value="F:metal ion binding"/>
    <property type="evidence" value="ECO:0007669"/>
    <property type="project" value="UniProtKB-KW"/>
</dbReference>
<dbReference type="Pfam" id="PF00563">
    <property type="entry name" value="EAL"/>
    <property type="match status" value="1"/>
</dbReference>
<dbReference type="InterPro" id="IPR029787">
    <property type="entry name" value="Nucleotide_cyclase"/>
</dbReference>
<dbReference type="Pfam" id="PF00990">
    <property type="entry name" value="GGDEF"/>
    <property type="match status" value="1"/>
</dbReference>
<dbReference type="Gene3D" id="3.30.450.20">
    <property type="entry name" value="PAS domain"/>
    <property type="match status" value="2"/>
</dbReference>